<dbReference type="Pfam" id="PF07859">
    <property type="entry name" value="Abhydrolase_3"/>
    <property type="match status" value="1"/>
</dbReference>
<gene>
    <name evidence="3" type="ORF">F0562_028657</name>
</gene>
<evidence type="ECO:0000259" key="2">
    <source>
        <dbReference type="Pfam" id="PF07859"/>
    </source>
</evidence>
<dbReference type="AlphaFoldDB" id="A0A5J5B0K6"/>
<dbReference type="InterPro" id="IPR013094">
    <property type="entry name" value="AB_hydrolase_3"/>
</dbReference>
<comment type="similarity">
    <text evidence="1">Belongs to the 'GDXG' lipolytic enzyme family.</text>
</comment>
<dbReference type="Proteomes" id="UP000325577">
    <property type="component" value="Linkage Group LG16"/>
</dbReference>
<organism evidence="3 4">
    <name type="scientific">Nyssa sinensis</name>
    <dbReference type="NCBI Taxonomy" id="561372"/>
    <lineage>
        <taxon>Eukaryota</taxon>
        <taxon>Viridiplantae</taxon>
        <taxon>Streptophyta</taxon>
        <taxon>Embryophyta</taxon>
        <taxon>Tracheophyta</taxon>
        <taxon>Spermatophyta</taxon>
        <taxon>Magnoliopsida</taxon>
        <taxon>eudicotyledons</taxon>
        <taxon>Gunneridae</taxon>
        <taxon>Pentapetalae</taxon>
        <taxon>asterids</taxon>
        <taxon>Cornales</taxon>
        <taxon>Nyssaceae</taxon>
        <taxon>Nyssa</taxon>
    </lineage>
</organism>
<name>A0A5J5B0K6_9ASTE</name>
<keyword evidence="4" id="KW-1185">Reference proteome</keyword>
<dbReference type="PANTHER" id="PTHR23024:SF467">
    <property type="entry name" value="CARBOXYLESTERASE 12-RELATED"/>
    <property type="match status" value="1"/>
</dbReference>
<dbReference type="SUPFAM" id="SSF53474">
    <property type="entry name" value="alpha/beta-Hydrolases"/>
    <property type="match status" value="1"/>
</dbReference>
<evidence type="ECO:0000313" key="3">
    <source>
        <dbReference type="EMBL" id="KAA8536179.1"/>
    </source>
</evidence>
<dbReference type="InterPro" id="IPR029058">
    <property type="entry name" value="AB_hydrolase_fold"/>
</dbReference>
<evidence type="ECO:0000313" key="4">
    <source>
        <dbReference type="Proteomes" id="UP000325577"/>
    </source>
</evidence>
<feature type="domain" description="Alpha/beta hydrolase fold-3" evidence="2">
    <location>
        <begin position="117"/>
        <end position="340"/>
    </location>
</feature>
<reference evidence="3 4" key="1">
    <citation type="submission" date="2019-09" db="EMBL/GenBank/DDBJ databases">
        <title>A chromosome-level genome assembly of the Chinese tupelo Nyssa sinensis.</title>
        <authorList>
            <person name="Yang X."/>
            <person name="Kang M."/>
            <person name="Yang Y."/>
            <person name="Xiong H."/>
            <person name="Wang M."/>
            <person name="Zhang Z."/>
            <person name="Wang Z."/>
            <person name="Wu H."/>
            <person name="Ma T."/>
            <person name="Liu J."/>
            <person name="Xi Z."/>
        </authorList>
    </citation>
    <scope>NUCLEOTIDE SEQUENCE [LARGE SCALE GENOMIC DNA]</scope>
    <source>
        <strain evidence="3">J267</strain>
        <tissue evidence="3">Leaf</tissue>
    </source>
</reference>
<dbReference type="OrthoDB" id="408631at2759"/>
<dbReference type="GO" id="GO:0016787">
    <property type="term" value="F:hydrolase activity"/>
    <property type="evidence" value="ECO:0007669"/>
    <property type="project" value="InterPro"/>
</dbReference>
<dbReference type="PANTHER" id="PTHR23024">
    <property type="entry name" value="ARYLACETAMIDE DEACETYLASE"/>
    <property type="match status" value="1"/>
</dbReference>
<evidence type="ECO:0000256" key="1">
    <source>
        <dbReference type="ARBA" id="ARBA00010515"/>
    </source>
</evidence>
<dbReference type="EMBL" id="CM018039">
    <property type="protein sequence ID" value="KAA8536179.1"/>
    <property type="molecule type" value="Genomic_DNA"/>
</dbReference>
<protein>
    <recommendedName>
        <fullName evidence="2">Alpha/beta hydrolase fold-3 domain-containing protein</fullName>
    </recommendedName>
</protein>
<proteinExistence type="inferred from homology"/>
<sequence length="366" mass="41089">MKRRAETPASGRKMMSLVETTAWESMEFKNIPIISEVDVSPLLKLFKDKPVLDLQPFMKLYKNNTVERLQHPSYVPPSSHPETEVQSKDIVIAPETGVCARLYIPDWTNPDHKLPLLVYFHGGGFITGSAFYKNYHDYLNSIVAAANVVAVSVNYRLAPENPLPIAYDDSWDVIKWVASHSKGCGDEEWLNQYVDFERVFYAGDSSGGNIAHNMAMRVGSGELDGAIAIAKPVGIVLIHPYFWGKKPIGKHEPRHNKNSTAIKNLWLVASKMGIGLNDPRVNPLEDPRLSSLGCTRVLVCIAELDWLRDRGWYYAKALRESGWGGKVEVLEAKGENHVFHLRNSTSDNVVAMLKRVVSFINDEDEI</sequence>
<accession>A0A5J5B0K6</accession>
<dbReference type="InterPro" id="IPR050466">
    <property type="entry name" value="Carboxylest/Gibb_receptor"/>
</dbReference>
<dbReference type="Gene3D" id="3.40.50.1820">
    <property type="entry name" value="alpha/beta hydrolase"/>
    <property type="match status" value="1"/>
</dbReference>